<dbReference type="InterPro" id="IPR008323">
    <property type="entry name" value="UCP033563"/>
</dbReference>
<accession>A0A7G9GVE1</accession>
<evidence type="ECO:0000313" key="2">
    <source>
        <dbReference type="Proteomes" id="UP000515913"/>
    </source>
</evidence>
<reference evidence="1 2" key="1">
    <citation type="submission" date="2020-08" db="EMBL/GenBank/DDBJ databases">
        <authorList>
            <person name="Liu C."/>
            <person name="Sun Q."/>
        </authorList>
    </citation>
    <scope>NUCLEOTIDE SEQUENCE [LARGE SCALE GENOMIC DNA]</scope>
    <source>
        <strain evidence="1 2">NSJ-57</strain>
    </source>
</reference>
<sequence length="351" mass="41945">MLDKIKKGFINVSKNLYPNDYINLARIDKTLNILAFDENTIFLSEDEKKKLNSDKIQNFDNMVVVFKLHESWGIICNIPIKYYKEKKILCHELVLPDVIQRMLSNFHWYNSEANPVMLTHNKKIDLAGFVKSNAYDFKYENTDIELYVYANEKADFLLENFKDIQVYYIADGHHRLFTTSVYVEKKEIMACVYEMDQLRIETIPRKITGISQEKFDYFSEKIRKRFKIIENDKKLEKGEIRLTFNNDKLTFKLWNVEGDLFANNDIYRLNTQVISNIFRIFKDEEIEYISECQFKSELNMQKENILYIESSTMDKMEFIETVENDNIMPPKSTYFAPKFPSFLVFNYFKKD</sequence>
<dbReference type="PANTHER" id="PTHR36454">
    <property type="entry name" value="LMO2823 PROTEIN"/>
    <property type="match status" value="1"/>
</dbReference>
<protein>
    <submittedName>
        <fullName evidence="1">DUF1015 family protein</fullName>
    </submittedName>
</protein>
<dbReference type="RefSeq" id="WP_187422721.1">
    <property type="nucleotide sequence ID" value="NZ_CP060637.1"/>
</dbReference>
<name>A0A7G9GVE1_9FUSO</name>
<dbReference type="KEGG" id="fho:H9Q81_07360"/>
<dbReference type="Pfam" id="PF06245">
    <property type="entry name" value="DUF1015"/>
    <property type="match status" value="1"/>
</dbReference>
<proteinExistence type="predicted"/>
<dbReference type="EMBL" id="CP060637">
    <property type="protein sequence ID" value="QNM14773.1"/>
    <property type="molecule type" value="Genomic_DNA"/>
</dbReference>
<keyword evidence="2" id="KW-1185">Reference proteome</keyword>
<dbReference type="Proteomes" id="UP000515913">
    <property type="component" value="Chromosome"/>
</dbReference>
<organism evidence="1 2">
    <name type="scientific">Fusobacterium hominis</name>
    <dbReference type="NCBI Taxonomy" id="2764326"/>
    <lineage>
        <taxon>Bacteria</taxon>
        <taxon>Fusobacteriati</taxon>
        <taxon>Fusobacteriota</taxon>
        <taxon>Fusobacteriia</taxon>
        <taxon>Fusobacteriales</taxon>
        <taxon>Fusobacteriaceae</taxon>
        <taxon>Fusobacterium</taxon>
    </lineage>
</organism>
<gene>
    <name evidence="1" type="ORF">H9Q81_07360</name>
</gene>
<dbReference type="AlphaFoldDB" id="A0A7G9GVE1"/>
<evidence type="ECO:0000313" key="1">
    <source>
        <dbReference type="EMBL" id="QNM14773.1"/>
    </source>
</evidence>
<dbReference type="PANTHER" id="PTHR36454:SF1">
    <property type="entry name" value="DUF1015 DOMAIN-CONTAINING PROTEIN"/>
    <property type="match status" value="1"/>
</dbReference>